<dbReference type="EMBL" id="MCGO01000016">
    <property type="protein sequence ID" value="ORY46621.1"/>
    <property type="molecule type" value="Genomic_DNA"/>
</dbReference>
<comment type="caution">
    <text evidence="1">The sequence shown here is derived from an EMBL/GenBank/DDBJ whole genome shotgun (WGS) entry which is preliminary data.</text>
</comment>
<evidence type="ECO:0000313" key="2">
    <source>
        <dbReference type="Proteomes" id="UP000193642"/>
    </source>
</evidence>
<gene>
    <name evidence="1" type="ORF">BCR33DRAFT_783732</name>
</gene>
<reference evidence="1 2" key="1">
    <citation type="submission" date="2016-07" db="EMBL/GenBank/DDBJ databases">
        <title>Pervasive Adenine N6-methylation of Active Genes in Fungi.</title>
        <authorList>
            <consortium name="DOE Joint Genome Institute"/>
            <person name="Mondo S.J."/>
            <person name="Dannebaum R.O."/>
            <person name="Kuo R.C."/>
            <person name="Labutti K."/>
            <person name="Haridas S."/>
            <person name="Kuo A."/>
            <person name="Salamov A."/>
            <person name="Ahrendt S.R."/>
            <person name="Lipzen A."/>
            <person name="Sullivan W."/>
            <person name="Andreopoulos W.B."/>
            <person name="Clum A."/>
            <person name="Lindquist E."/>
            <person name="Daum C."/>
            <person name="Ramamoorthy G.K."/>
            <person name="Gryganskyi A."/>
            <person name="Culley D."/>
            <person name="Magnuson J.K."/>
            <person name="James T.Y."/>
            <person name="O'Malley M.A."/>
            <person name="Stajich J.E."/>
            <person name="Spatafora J.W."/>
            <person name="Visel A."/>
            <person name="Grigoriev I.V."/>
        </authorList>
    </citation>
    <scope>NUCLEOTIDE SEQUENCE [LARGE SCALE GENOMIC DNA]</scope>
    <source>
        <strain evidence="1 2">JEL800</strain>
    </source>
</reference>
<protein>
    <submittedName>
        <fullName evidence="1">Uncharacterized protein</fullName>
    </submittedName>
</protein>
<keyword evidence="2" id="KW-1185">Reference proteome</keyword>
<sequence length="225" mass="25049">MNDSDTSVLLSESLEIQHLLLFLQRQITAGLTRVNKVVDIASKLPSSTTPHDGERLPSHTASLKSPEISHNFLHRQSVEETSPGPIARRHRSEDHERLANMTSSFHSIGYPNGNTLPVTDTFSPLALGALASTIALPFNYQASSQHSMNLLKSKINNASNASLDNIKRFSTGIRWDENDYERIEETGESKSDVIGLILSLLEVLIQQMERQLLDKVVPISERKLK</sequence>
<name>A0A1Y2CHU4_9FUNG</name>
<accession>A0A1Y2CHU4</accession>
<dbReference type="AlphaFoldDB" id="A0A1Y2CHU4"/>
<organism evidence="1 2">
    <name type="scientific">Rhizoclosmatium globosum</name>
    <dbReference type="NCBI Taxonomy" id="329046"/>
    <lineage>
        <taxon>Eukaryota</taxon>
        <taxon>Fungi</taxon>
        <taxon>Fungi incertae sedis</taxon>
        <taxon>Chytridiomycota</taxon>
        <taxon>Chytridiomycota incertae sedis</taxon>
        <taxon>Chytridiomycetes</taxon>
        <taxon>Chytridiales</taxon>
        <taxon>Chytriomycetaceae</taxon>
        <taxon>Rhizoclosmatium</taxon>
    </lineage>
</organism>
<proteinExistence type="predicted"/>
<dbReference type="Proteomes" id="UP000193642">
    <property type="component" value="Unassembled WGS sequence"/>
</dbReference>
<evidence type="ECO:0000313" key="1">
    <source>
        <dbReference type="EMBL" id="ORY46621.1"/>
    </source>
</evidence>